<evidence type="ECO:0000313" key="1">
    <source>
        <dbReference type="EMBL" id="MBP2189778.1"/>
    </source>
</evidence>
<proteinExistence type="predicted"/>
<gene>
    <name evidence="1" type="ORF">BJ987_002679</name>
</gene>
<protein>
    <submittedName>
        <fullName evidence="1">Uncharacterized protein</fullName>
    </submittedName>
</protein>
<dbReference type="EMBL" id="JAGGMR010000001">
    <property type="protein sequence ID" value="MBP2189778.1"/>
    <property type="molecule type" value="Genomic_DNA"/>
</dbReference>
<reference evidence="1 2" key="1">
    <citation type="submission" date="2021-03" db="EMBL/GenBank/DDBJ databases">
        <title>Sequencing the genomes of 1000 actinobacteria strains.</title>
        <authorList>
            <person name="Klenk H.-P."/>
        </authorList>
    </citation>
    <scope>NUCLEOTIDE SEQUENCE [LARGE SCALE GENOMIC DNA]</scope>
    <source>
        <strain evidence="1 2">DSM 45516</strain>
    </source>
</reference>
<dbReference type="Proteomes" id="UP001519325">
    <property type="component" value="Unassembled WGS sequence"/>
</dbReference>
<name>A0ABS4QDZ1_9NOCA</name>
<organism evidence="1 2">
    <name type="scientific">Nocardia goodfellowii</name>
    <dbReference type="NCBI Taxonomy" id="882446"/>
    <lineage>
        <taxon>Bacteria</taxon>
        <taxon>Bacillati</taxon>
        <taxon>Actinomycetota</taxon>
        <taxon>Actinomycetes</taxon>
        <taxon>Mycobacteriales</taxon>
        <taxon>Nocardiaceae</taxon>
        <taxon>Nocardia</taxon>
    </lineage>
</organism>
<evidence type="ECO:0000313" key="2">
    <source>
        <dbReference type="Proteomes" id="UP001519325"/>
    </source>
</evidence>
<sequence>MNSAAAAGDPATEITDRIGQTLRAILPADAVRIRATGDAGDGWTRTAIEFQDSTGVFRGFALDQLPAYEAAAITGDMITLRQLMSDTDPWDSFVITVDRTGSVTADYASAER</sequence>
<comment type="caution">
    <text evidence="1">The sequence shown here is derived from an EMBL/GenBank/DDBJ whole genome shotgun (WGS) entry which is preliminary data.</text>
</comment>
<keyword evidence="2" id="KW-1185">Reference proteome</keyword>
<accession>A0ABS4QDZ1</accession>
<dbReference type="RefSeq" id="WP_209888960.1">
    <property type="nucleotide sequence ID" value="NZ_JAGGMR010000001.1"/>
</dbReference>